<proteinExistence type="predicted"/>
<accession>A0A3M7KXC1</accession>
<evidence type="ECO:0000256" key="1">
    <source>
        <dbReference type="SAM" id="MobiDB-lite"/>
    </source>
</evidence>
<dbReference type="Proteomes" id="UP000279271">
    <property type="component" value="Unassembled WGS sequence"/>
</dbReference>
<dbReference type="AlphaFoldDB" id="A0A3M7KXC1"/>
<feature type="compositionally biased region" description="Low complexity" evidence="1">
    <location>
        <begin position="249"/>
        <end position="262"/>
    </location>
</feature>
<reference evidence="3" key="1">
    <citation type="journal article" date="2018" name="Algal Res.">
        <title>Characterization of plant carbon substrate utilization by Auxenochlorella protothecoides.</title>
        <authorList>
            <person name="Vogler B.W."/>
            <person name="Starkenburg S.R."/>
            <person name="Sudasinghe N."/>
            <person name="Schambach J.Y."/>
            <person name="Rollin J.A."/>
            <person name="Pattathil S."/>
            <person name="Barry A.N."/>
        </authorList>
    </citation>
    <scope>NUCLEOTIDE SEQUENCE [LARGE SCALE GENOMIC DNA]</scope>
    <source>
        <strain evidence="3">UTEX 25</strain>
    </source>
</reference>
<comment type="caution">
    <text evidence="2">The sequence shown here is derived from an EMBL/GenBank/DDBJ whole genome shotgun (WGS) entry which is preliminary data.</text>
</comment>
<name>A0A3M7KXC1_AUXPR</name>
<sequence>MHPMYLGQHAGLGQHPGSAQLASGQAADRPTPDPPAPLPASHVSAAYNAVLEQLTPAVQRKVASQLVIMTATLRQTKTCSVEDATRAVQEKLLPRMREAHSLHPAAARPADTPPPRSATKPAPRQSQHESVVQHVSHFWRDALAVPTGKRARHAALERVASARAQRQEALERYAERAGLLAQLFDGRPATAQPLLASEAEGLAQLAAGRPVKASPDLGAVAGDAAEVEATAAAWDEAREAAGDSRGDDTAPVSATVAPSASTGHAPAAQTPGQFWLGGAVEGLGGVEALRSLAAAASGDEKAESSSVGDWPTAVVHWDASRGSPRLSGLSADLSLTAEPLPVSLEASGWGGPEDVVPDRQAVLL</sequence>
<protein>
    <submittedName>
        <fullName evidence="2">Uncharacterized protein</fullName>
    </submittedName>
</protein>
<dbReference type="EMBL" id="QOKY01000195">
    <property type="protein sequence ID" value="RMZ53776.1"/>
    <property type="molecule type" value="Genomic_DNA"/>
</dbReference>
<feature type="region of interest" description="Disordered" evidence="1">
    <location>
        <begin position="1"/>
        <end position="41"/>
    </location>
</feature>
<feature type="region of interest" description="Disordered" evidence="1">
    <location>
        <begin position="103"/>
        <end position="131"/>
    </location>
</feature>
<evidence type="ECO:0000313" key="2">
    <source>
        <dbReference type="EMBL" id="RMZ53776.1"/>
    </source>
</evidence>
<gene>
    <name evidence="2" type="ORF">APUTEX25_003915</name>
</gene>
<feature type="compositionally biased region" description="Basic and acidic residues" evidence="1">
    <location>
        <begin position="238"/>
        <end position="248"/>
    </location>
</feature>
<organism evidence="2 3">
    <name type="scientific">Auxenochlorella protothecoides</name>
    <name type="common">Green microalga</name>
    <name type="synonym">Chlorella protothecoides</name>
    <dbReference type="NCBI Taxonomy" id="3075"/>
    <lineage>
        <taxon>Eukaryota</taxon>
        <taxon>Viridiplantae</taxon>
        <taxon>Chlorophyta</taxon>
        <taxon>core chlorophytes</taxon>
        <taxon>Trebouxiophyceae</taxon>
        <taxon>Chlorellales</taxon>
        <taxon>Chlorellaceae</taxon>
        <taxon>Auxenochlorella</taxon>
    </lineage>
</organism>
<evidence type="ECO:0000313" key="3">
    <source>
        <dbReference type="Proteomes" id="UP000279271"/>
    </source>
</evidence>
<feature type="region of interest" description="Disordered" evidence="1">
    <location>
        <begin position="238"/>
        <end position="269"/>
    </location>
</feature>